<dbReference type="GO" id="GO:0006281">
    <property type="term" value="P:DNA repair"/>
    <property type="evidence" value="ECO:0007669"/>
    <property type="project" value="UniProtKB-ARBA"/>
</dbReference>
<dbReference type="InterPro" id="IPR037316">
    <property type="entry name" value="Yen1_H3TH"/>
</dbReference>
<feature type="region of interest" description="Disordered" evidence="3">
    <location>
        <begin position="530"/>
        <end position="551"/>
    </location>
</feature>
<dbReference type="InterPro" id="IPR006086">
    <property type="entry name" value="XPG-I_dom"/>
</dbReference>
<dbReference type="SUPFAM" id="SSF47807">
    <property type="entry name" value="5' to 3' exonuclease, C-terminal subdomain"/>
    <property type="match status" value="1"/>
</dbReference>
<feature type="region of interest" description="Disordered" evidence="3">
    <location>
        <begin position="382"/>
        <end position="402"/>
    </location>
</feature>
<evidence type="ECO:0000256" key="2">
    <source>
        <dbReference type="ARBA" id="ARBA00022801"/>
    </source>
</evidence>
<dbReference type="Gene3D" id="1.10.150.20">
    <property type="entry name" value="5' to 3' exonuclease, C-terminal subdomain"/>
    <property type="match status" value="1"/>
</dbReference>
<evidence type="ECO:0000256" key="3">
    <source>
        <dbReference type="SAM" id="MobiDB-lite"/>
    </source>
</evidence>
<feature type="compositionally biased region" description="Acidic residues" evidence="3">
    <location>
        <begin position="474"/>
        <end position="487"/>
    </location>
</feature>
<dbReference type="STRING" id="27342.A0A0H2RJ39"/>
<dbReference type="InterPro" id="IPR041177">
    <property type="entry name" value="GEN1_C"/>
</dbReference>
<gene>
    <name evidence="6" type="ORF">SCHPADRAFT_854974</name>
</gene>
<dbReference type="OrthoDB" id="2959108at2759"/>
<dbReference type="SMART" id="SM00485">
    <property type="entry name" value="XPGN"/>
    <property type="match status" value="1"/>
</dbReference>
<organism evidence="6 7">
    <name type="scientific">Schizopora paradoxa</name>
    <dbReference type="NCBI Taxonomy" id="27342"/>
    <lineage>
        <taxon>Eukaryota</taxon>
        <taxon>Fungi</taxon>
        <taxon>Dikarya</taxon>
        <taxon>Basidiomycota</taxon>
        <taxon>Agaricomycotina</taxon>
        <taxon>Agaricomycetes</taxon>
        <taxon>Hymenochaetales</taxon>
        <taxon>Schizoporaceae</taxon>
        <taxon>Schizopora</taxon>
    </lineage>
</organism>
<dbReference type="InterPro" id="IPR029060">
    <property type="entry name" value="PIN-like_dom_sf"/>
</dbReference>
<evidence type="ECO:0000313" key="6">
    <source>
        <dbReference type="EMBL" id="KLO11642.1"/>
    </source>
</evidence>
<evidence type="ECO:0000313" key="7">
    <source>
        <dbReference type="Proteomes" id="UP000053477"/>
    </source>
</evidence>
<keyword evidence="2" id="KW-0378">Hydrolase</keyword>
<dbReference type="PANTHER" id="PTHR11081">
    <property type="entry name" value="FLAP ENDONUCLEASE FAMILY MEMBER"/>
    <property type="match status" value="1"/>
</dbReference>
<evidence type="ECO:0000256" key="1">
    <source>
        <dbReference type="ARBA" id="ARBA00022722"/>
    </source>
</evidence>
<reference evidence="6 7" key="1">
    <citation type="submission" date="2015-04" db="EMBL/GenBank/DDBJ databases">
        <title>Complete genome sequence of Schizopora paradoxa KUC8140, a cosmopolitan wood degrader in East Asia.</title>
        <authorList>
            <consortium name="DOE Joint Genome Institute"/>
            <person name="Min B."/>
            <person name="Park H."/>
            <person name="Jang Y."/>
            <person name="Kim J.-J."/>
            <person name="Kim K.H."/>
            <person name="Pangilinan J."/>
            <person name="Lipzen A."/>
            <person name="Riley R."/>
            <person name="Grigoriev I.V."/>
            <person name="Spatafora J.W."/>
            <person name="Choi I.-G."/>
        </authorList>
    </citation>
    <scope>NUCLEOTIDE SEQUENCE [LARGE SCALE GENOMIC DNA]</scope>
    <source>
        <strain evidence="6 7">KUC8140</strain>
    </source>
</reference>
<protein>
    <submittedName>
        <fullName evidence="6">PIN domain-like protein</fullName>
    </submittedName>
</protein>
<dbReference type="Pfam" id="PF00752">
    <property type="entry name" value="XPG_N"/>
    <property type="match status" value="1"/>
</dbReference>
<dbReference type="InterPro" id="IPR036279">
    <property type="entry name" value="5-3_exonuclease_C_sf"/>
</dbReference>
<dbReference type="InterPro" id="IPR006085">
    <property type="entry name" value="XPG_DNA_repair_N"/>
</dbReference>
<feature type="domain" description="XPG-I" evidence="4">
    <location>
        <begin position="113"/>
        <end position="181"/>
    </location>
</feature>
<dbReference type="Pfam" id="PF18380">
    <property type="entry name" value="GEN1_C"/>
    <property type="match status" value="1"/>
</dbReference>
<feature type="region of interest" description="Disordered" evidence="3">
    <location>
        <begin position="467"/>
        <end position="508"/>
    </location>
</feature>
<keyword evidence="1" id="KW-0540">Nuclease</keyword>
<name>A0A0H2RJ39_9AGAM</name>
<dbReference type="Gene3D" id="3.40.50.1010">
    <property type="entry name" value="5'-nuclease"/>
    <property type="match status" value="2"/>
</dbReference>
<evidence type="ECO:0000259" key="4">
    <source>
        <dbReference type="SMART" id="SM00484"/>
    </source>
</evidence>
<dbReference type="EMBL" id="KQ085995">
    <property type="protein sequence ID" value="KLO11642.1"/>
    <property type="molecule type" value="Genomic_DNA"/>
</dbReference>
<dbReference type="GO" id="GO:0017108">
    <property type="term" value="F:5'-flap endonuclease activity"/>
    <property type="evidence" value="ECO:0007669"/>
    <property type="project" value="TreeGrafter"/>
</dbReference>
<accession>A0A0H2RJ39</accession>
<proteinExistence type="predicted"/>
<evidence type="ECO:0000259" key="5">
    <source>
        <dbReference type="SMART" id="SM00485"/>
    </source>
</evidence>
<dbReference type="PANTHER" id="PTHR11081:SF75">
    <property type="entry name" value="ENDONUCLEASE, PUTATIVE (AFU_ORTHOLOGUE AFUA_3G13260)-RELATED"/>
    <property type="match status" value="1"/>
</dbReference>
<dbReference type="AlphaFoldDB" id="A0A0H2RJ39"/>
<dbReference type="SUPFAM" id="SSF88723">
    <property type="entry name" value="PIN domain-like"/>
    <property type="match status" value="1"/>
</dbReference>
<dbReference type="SMART" id="SM00484">
    <property type="entry name" value="XPGI"/>
    <property type="match status" value="1"/>
</dbReference>
<dbReference type="CDD" id="cd09906">
    <property type="entry name" value="H3TH_YEN1"/>
    <property type="match status" value="1"/>
</dbReference>
<dbReference type="InterPro" id="IPR006084">
    <property type="entry name" value="XPG/Rad2"/>
</dbReference>
<dbReference type="Proteomes" id="UP000053477">
    <property type="component" value="Unassembled WGS sequence"/>
</dbReference>
<keyword evidence="7" id="KW-1185">Reference proteome</keyword>
<dbReference type="InParanoid" id="A0A0H2RJ39"/>
<dbReference type="GO" id="GO:0008821">
    <property type="term" value="F:crossover junction DNA endonuclease activity"/>
    <property type="evidence" value="ECO:0007669"/>
    <property type="project" value="InterPro"/>
</dbReference>
<dbReference type="CDD" id="cd09870">
    <property type="entry name" value="PIN_YEN1"/>
    <property type="match status" value="1"/>
</dbReference>
<dbReference type="Pfam" id="PF00867">
    <property type="entry name" value="XPG_I"/>
    <property type="match status" value="1"/>
</dbReference>
<feature type="non-terminal residue" evidence="6">
    <location>
        <position position="551"/>
    </location>
</feature>
<sequence>MGVPGLWDVLRPAGELRSLTNLAVVDGFEANRSGARGFRIGIDASIWFYHATYGKEGENPELRTLFFRCARLMAKPLLPLFVFDGPKRPDVKRKKKVSGKQHWLTSGMKQIIEAFGFEWRMAPGEAEAELAYLNRIGVIDAILSDDVDNFLFGAQTIIRNPGKMLSGNHAHPMKNAAGKDDDEHVFVYKSSSILDHEDIGLTVGGLILIGLLRGGDYNPEGLPGCGPNVAHALARCGFGDTLVEATENLSKEALPAFLTNWRHEVRQELKTNARGFLNTKKAKLAKDLPETFPDIDILMLYTKPATSERERKVAPIDYRWEREPDLGKIANVCEWFFEWGVKEIIVKRFRTVIWAPMILRILRRAVLDEDRRKEKVTCPQLLTPRKNGKSSSFPMSPGTPSKMIAKHFSSLKLTSEEDEEEEEENRLIQKIHSKRIHASTDGVLEYRLEIAPAQLVKLTEAGVEGRRQLADGADVSDDEGGDEDEDGEGKKKKGGPKKPPPEPTSHLRIWMPACMVSIVEPELVQAFEEVEGKKAQKKADAAERKALKAQG</sequence>
<dbReference type="PRINTS" id="PR00853">
    <property type="entry name" value="XPGRADSUPER"/>
</dbReference>
<feature type="domain" description="XPG N-terminal" evidence="5">
    <location>
        <begin position="1"/>
        <end position="106"/>
    </location>
</feature>